<dbReference type="CDD" id="cd00776">
    <property type="entry name" value="AsxRS_core"/>
    <property type="match status" value="1"/>
</dbReference>
<dbReference type="KEGG" id="shj:SHELI_v1c01020"/>
<dbReference type="PRINTS" id="PR01042">
    <property type="entry name" value="TRNASYNTHASP"/>
</dbReference>
<keyword evidence="3 9" id="KW-0963">Cytoplasm</keyword>
<dbReference type="HAMAP" id="MF_00534">
    <property type="entry name" value="Asn_tRNA_synth"/>
    <property type="match status" value="1"/>
</dbReference>
<dbReference type="AlphaFoldDB" id="A0A1B3SJF9"/>
<keyword evidence="8 9" id="KW-0030">Aminoacyl-tRNA synthetase</keyword>
<evidence type="ECO:0000256" key="3">
    <source>
        <dbReference type="ARBA" id="ARBA00022490"/>
    </source>
</evidence>
<accession>A0A1B3SJF9</accession>
<evidence type="ECO:0000256" key="8">
    <source>
        <dbReference type="ARBA" id="ARBA00023146"/>
    </source>
</evidence>
<dbReference type="GO" id="GO:0004816">
    <property type="term" value="F:asparagine-tRNA ligase activity"/>
    <property type="evidence" value="ECO:0007669"/>
    <property type="project" value="UniProtKB-UniRule"/>
</dbReference>
<reference evidence="11 12" key="1">
    <citation type="submission" date="2016-08" db="EMBL/GenBank/DDBJ databases">
        <title>Complete genome sequence of Spiroplasma helicoides TABS-2 (DSM 22551).</title>
        <authorList>
            <person name="Shen W.-Y."/>
            <person name="Lo W.-S."/>
            <person name="Lai Y.-C."/>
            <person name="Kuo C.-H."/>
        </authorList>
    </citation>
    <scope>NUCLEOTIDE SEQUENCE [LARGE SCALE GENOMIC DNA]</scope>
    <source>
        <strain evidence="11 12">TABS-2</strain>
    </source>
</reference>
<evidence type="ECO:0000256" key="6">
    <source>
        <dbReference type="ARBA" id="ARBA00022840"/>
    </source>
</evidence>
<organism evidence="11 12">
    <name type="scientific">Spiroplasma helicoides</name>
    <dbReference type="NCBI Taxonomy" id="216938"/>
    <lineage>
        <taxon>Bacteria</taxon>
        <taxon>Bacillati</taxon>
        <taxon>Mycoplasmatota</taxon>
        <taxon>Mollicutes</taxon>
        <taxon>Entomoplasmatales</taxon>
        <taxon>Spiroplasmataceae</taxon>
        <taxon>Spiroplasma</taxon>
    </lineage>
</organism>
<dbReference type="Gene3D" id="3.30.930.10">
    <property type="entry name" value="Bira Bifunctional Protein, Domain 2"/>
    <property type="match status" value="1"/>
</dbReference>
<keyword evidence="7 9" id="KW-0648">Protein biosynthesis</keyword>
<dbReference type="InterPro" id="IPR012340">
    <property type="entry name" value="NA-bd_OB-fold"/>
</dbReference>
<evidence type="ECO:0000256" key="4">
    <source>
        <dbReference type="ARBA" id="ARBA00022598"/>
    </source>
</evidence>
<gene>
    <name evidence="9 11" type="primary">asnS</name>
    <name evidence="11" type="ORF">SHELI_v1c01020</name>
</gene>
<dbReference type="InterPro" id="IPR002312">
    <property type="entry name" value="Asp/Asn-tRNA-synth_IIb"/>
</dbReference>
<dbReference type="InterPro" id="IPR004365">
    <property type="entry name" value="NA-bd_OB_tRNA"/>
</dbReference>
<dbReference type="NCBIfam" id="NF003037">
    <property type="entry name" value="PRK03932.1"/>
    <property type="match status" value="1"/>
</dbReference>
<dbReference type="SUPFAM" id="SSF50249">
    <property type="entry name" value="Nucleic acid-binding proteins"/>
    <property type="match status" value="1"/>
</dbReference>
<dbReference type="GO" id="GO:0005737">
    <property type="term" value="C:cytoplasm"/>
    <property type="evidence" value="ECO:0007669"/>
    <property type="project" value="UniProtKB-SubCell"/>
</dbReference>
<proteinExistence type="inferred from homology"/>
<dbReference type="EMBL" id="CP017015">
    <property type="protein sequence ID" value="AOG60057.1"/>
    <property type="molecule type" value="Genomic_DNA"/>
</dbReference>
<keyword evidence="12" id="KW-1185">Reference proteome</keyword>
<comment type="catalytic activity">
    <reaction evidence="9">
        <text>tRNA(Asn) + L-asparagine + ATP = L-asparaginyl-tRNA(Asn) + AMP + diphosphate + H(+)</text>
        <dbReference type="Rhea" id="RHEA:11180"/>
        <dbReference type="Rhea" id="RHEA-COMP:9659"/>
        <dbReference type="Rhea" id="RHEA-COMP:9674"/>
        <dbReference type="ChEBI" id="CHEBI:15378"/>
        <dbReference type="ChEBI" id="CHEBI:30616"/>
        <dbReference type="ChEBI" id="CHEBI:33019"/>
        <dbReference type="ChEBI" id="CHEBI:58048"/>
        <dbReference type="ChEBI" id="CHEBI:78442"/>
        <dbReference type="ChEBI" id="CHEBI:78515"/>
        <dbReference type="ChEBI" id="CHEBI:456215"/>
        <dbReference type="EC" id="6.1.1.22"/>
    </reaction>
</comment>
<dbReference type="STRING" id="216938.SHELI_v1c01020"/>
<dbReference type="PROSITE" id="PS50862">
    <property type="entry name" value="AA_TRNA_LIGASE_II"/>
    <property type="match status" value="1"/>
</dbReference>
<feature type="domain" description="Aminoacyl-transfer RNA synthetases class-II family profile" evidence="10">
    <location>
        <begin position="132"/>
        <end position="444"/>
    </location>
</feature>
<dbReference type="PANTHER" id="PTHR22594">
    <property type="entry name" value="ASPARTYL/LYSYL-TRNA SYNTHETASE"/>
    <property type="match status" value="1"/>
</dbReference>
<dbReference type="InterPro" id="IPR006195">
    <property type="entry name" value="aa-tRNA-synth_II"/>
</dbReference>
<dbReference type="PATRIC" id="fig|216938.3.peg.102"/>
<keyword evidence="6 9" id="KW-0067">ATP-binding</keyword>
<dbReference type="OrthoDB" id="9762036at2"/>
<evidence type="ECO:0000256" key="7">
    <source>
        <dbReference type="ARBA" id="ARBA00022917"/>
    </source>
</evidence>
<dbReference type="RefSeq" id="WP_069115837.1">
    <property type="nucleotide sequence ID" value="NZ_CP017015.1"/>
</dbReference>
<dbReference type="SUPFAM" id="SSF55681">
    <property type="entry name" value="Class II aaRS and biotin synthetases"/>
    <property type="match status" value="1"/>
</dbReference>
<dbReference type="GO" id="GO:0006421">
    <property type="term" value="P:asparaginyl-tRNA aminoacylation"/>
    <property type="evidence" value="ECO:0007669"/>
    <property type="project" value="UniProtKB-UniRule"/>
</dbReference>
<dbReference type="EC" id="6.1.1.22" evidence="9"/>
<keyword evidence="5 9" id="KW-0547">Nucleotide-binding</keyword>
<dbReference type="Pfam" id="PF00152">
    <property type="entry name" value="tRNA-synt_2"/>
    <property type="match status" value="1"/>
</dbReference>
<dbReference type="GO" id="GO:0005524">
    <property type="term" value="F:ATP binding"/>
    <property type="evidence" value="ECO:0007669"/>
    <property type="project" value="UniProtKB-UniRule"/>
</dbReference>
<evidence type="ECO:0000313" key="12">
    <source>
        <dbReference type="Proteomes" id="UP000094378"/>
    </source>
</evidence>
<comment type="similarity">
    <text evidence="1 9">Belongs to the class-II aminoacyl-tRNA synthetase family.</text>
</comment>
<dbReference type="CDD" id="cd04318">
    <property type="entry name" value="EcAsnRS_like_N"/>
    <property type="match status" value="1"/>
</dbReference>
<dbReference type="InterPro" id="IPR004522">
    <property type="entry name" value="Asn-tRNA-ligase"/>
</dbReference>
<evidence type="ECO:0000256" key="9">
    <source>
        <dbReference type="HAMAP-Rule" id="MF_00534"/>
    </source>
</evidence>
<dbReference type="FunFam" id="3.30.930.10:FF:000016">
    <property type="entry name" value="Asparagine--tRNA ligase"/>
    <property type="match status" value="1"/>
</dbReference>
<dbReference type="Proteomes" id="UP000094378">
    <property type="component" value="Chromosome"/>
</dbReference>
<dbReference type="PANTHER" id="PTHR22594:SF34">
    <property type="entry name" value="ASPARAGINE--TRNA LIGASE, MITOCHONDRIAL-RELATED"/>
    <property type="match status" value="1"/>
</dbReference>
<dbReference type="Gene3D" id="2.40.50.140">
    <property type="entry name" value="Nucleic acid-binding proteins"/>
    <property type="match status" value="1"/>
</dbReference>
<dbReference type="Pfam" id="PF01336">
    <property type="entry name" value="tRNA_anti-codon"/>
    <property type="match status" value="1"/>
</dbReference>
<evidence type="ECO:0000313" key="11">
    <source>
        <dbReference type="EMBL" id="AOG60057.1"/>
    </source>
</evidence>
<evidence type="ECO:0000256" key="5">
    <source>
        <dbReference type="ARBA" id="ARBA00022741"/>
    </source>
</evidence>
<protein>
    <recommendedName>
        <fullName evidence="9">Asparagine--tRNA ligase</fullName>
        <ecNumber evidence="9">6.1.1.22</ecNumber>
    </recommendedName>
    <alternativeName>
        <fullName evidence="9">Asparaginyl-tRNA synthetase</fullName>
        <shortName evidence="9">AsnRS</shortName>
    </alternativeName>
</protein>
<dbReference type="InterPro" id="IPR045864">
    <property type="entry name" value="aa-tRNA-synth_II/BPL/LPL"/>
</dbReference>
<sequence length="454" mass="52146">MDVKKIFEVYKEYEKKEIKLLGRVRSHRQGKVVSFIVLNDGTTLKDLQIVYKADVKGFDKIQSARVSSIIEVTGMVVLTPDKLQPFEVQATELVLLDQSIEDYPLQKKEHSPEFLREISHLRARTKTFQSIFRLRSAAAFAIHEFFQKNNYVYLTSPIITENDAEGAGESFIVTTRADNNYEEDFFGKKANLSVSGQLHAESFAQAFQSTYTFGPTFRAENSNTSRHAAEFWMIEPEIAFIDLTGNIKVIEDMLKYVINYIFENNMDELNFCDENLENGLIKKLENIKNSNFVKNTYSEAIEVLSQAVKNGHKFEENDIKFGMDLGSEHEKYICEVVNKCPTFLINYPKEIKAFYMKQNDDGKTVAAVDLLVPGIGELVGGSQREDNYDLLMKRCKEMNINTEELKWYLDLRKFGYFKSAGFGLGFERLVMYITGASNIRDVLPFPRTPKNLLF</sequence>
<name>A0A1B3SJF9_9MOLU</name>
<dbReference type="NCBIfam" id="TIGR00457">
    <property type="entry name" value="asnS"/>
    <property type="match status" value="1"/>
</dbReference>
<evidence type="ECO:0000256" key="1">
    <source>
        <dbReference type="ARBA" id="ARBA00008226"/>
    </source>
</evidence>
<keyword evidence="4 9" id="KW-0436">Ligase</keyword>
<dbReference type="InterPro" id="IPR004364">
    <property type="entry name" value="Aa-tRNA-synt_II"/>
</dbReference>
<evidence type="ECO:0000259" key="10">
    <source>
        <dbReference type="PROSITE" id="PS50862"/>
    </source>
</evidence>
<evidence type="ECO:0000256" key="2">
    <source>
        <dbReference type="ARBA" id="ARBA00011738"/>
    </source>
</evidence>
<dbReference type="GO" id="GO:0003676">
    <property type="term" value="F:nucleic acid binding"/>
    <property type="evidence" value="ECO:0007669"/>
    <property type="project" value="InterPro"/>
</dbReference>
<comment type="subcellular location">
    <subcellularLocation>
        <location evidence="9">Cytoplasm</location>
    </subcellularLocation>
</comment>
<comment type="subunit">
    <text evidence="2 9">Homodimer.</text>
</comment>